<evidence type="ECO:0000313" key="2">
    <source>
        <dbReference type="EMBL" id="KAK9812753.1"/>
    </source>
</evidence>
<feature type="signal peptide" evidence="1">
    <location>
        <begin position="1"/>
        <end position="27"/>
    </location>
</feature>
<name>A0AAW1PX36_9CHLO</name>
<proteinExistence type="predicted"/>
<evidence type="ECO:0000313" key="3">
    <source>
        <dbReference type="Proteomes" id="UP001489004"/>
    </source>
</evidence>
<reference evidence="2 3" key="1">
    <citation type="journal article" date="2024" name="Nat. Commun.">
        <title>Phylogenomics reveals the evolutionary origins of lichenization in chlorophyte algae.</title>
        <authorList>
            <person name="Puginier C."/>
            <person name="Libourel C."/>
            <person name="Otte J."/>
            <person name="Skaloud P."/>
            <person name="Haon M."/>
            <person name="Grisel S."/>
            <person name="Petersen M."/>
            <person name="Berrin J.G."/>
            <person name="Delaux P.M."/>
            <person name="Dal Grande F."/>
            <person name="Keller J."/>
        </authorList>
    </citation>
    <scope>NUCLEOTIDE SEQUENCE [LARGE SCALE GENOMIC DNA]</scope>
    <source>
        <strain evidence="2 3">SAG 2043</strain>
    </source>
</reference>
<feature type="chain" id="PRO_5043799923" description="Secreted protein" evidence="1">
    <location>
        <begin position="28"/>
        <end position="67"/>
    </location>
</feature>
<dbReference type="Proteomes" id="UP001489004">
    <property type="component" value="Unassembled WGS sequence"/>
</dbReference>
<protein>
    <recommendedName>
        <fullName evidence="4">Secreted protein</fullName>
    </recommendedName>
</protein>
<organism evidence="2 3">
    <name type="scientific">[Myrmecia] bisecta</name>
    <dbReference type="NCBI Taxonomy" id="41462"/>
    <lineage>
        <taxon>Eukaryota</taxon>
        <taxon>Viridiplantae</taxon>
        <taxon>Chlorophyta</taxon>
        <taxon>core chlorophytes</taxon>
        <taxon>Trebouxiophyceae</taxon>
        <taxon>Trebouxiales</taxon>
        <taxon>Trebouxiaceae</taxon>
        <taxon>Myrmecia</taxon>
    </lineage>
</organism>
<keyword evidence="3" id="KW-1185">Reference proteome</keyword>
<accession>A0AAW1PX36</accession>
<evidence type="ECO:0000256" key="1">
    <source>
        <dbReference type="SAM" id="SignalP"/>
    </source>
</evidence>
<dbReference type="EMBL" id="JALJOR010000008">
    <property type="protein sequence ID" value="KAK9812753.1"/>
    <property type="molecule type" value="Genomic_DNA"/>
</dbReference>
<gene>
    <name evidence="2" type="ORF">WJX72_002997</name>
</gene>
<comment type="caution">
    <text evidence="2">The sequence shown here is derived from an EMBL/GenBank/DDBJ whole genome shotgun (WGS) entry which is preliminary data.</text>
</comment>
<sequence length="67" mass="7493">MGFGPHSAYKCWLHLCFCVAGTLMATAESHHIKGRGSAPAPEWLSNWQWEGGALASRRWNRPVRELA</sequence>
<dbReference type="AlphaFoldDB" id="A0AAW1PX36"/>
<evidence type="ECO:0008006" key="4">
    <source>
        <dbReference type="Google" id="ProtNLM"/>
    </source>
</evidence>
<keyword evidence="1" id="KW-0732">Signal</keyword>